<evidence type="ECO:0000313" key="1">
    <source>
        <dbReference type="EMBL" id="WIM06848.1"/>
    </source>
</evidence>
<sequence length="64" mass="7200">MHTIIRRRRVEAKTALPRSSLYAKIKAGDFPPPIRLGPNTVGWIEAEVDSWLSAQIEKSRKAAD</sequence>
<accession>A0AA49FNQ9</accession>
<dbReference type="AlphaFoldDB" id="A0AA49FNQ9"/>
<gene>
    <name evidence="1" type="ORF">OHM77_06165</name>
</gene>
<dbReference type="PANTHER" id="PTHR36154:SF1">
    <property type="entry name" value="DNA-BINDING TRANSCRIPTIONAL ACTIVATOR ALPA"/>
    <property type="match status" value="1"/>
</dbReference>
<protein>
    <submittedName>
        <fullName evidence="1">AlpA family transcriptional regulator</fullName>
    </submittedName>
</protein>
<dbReference type="Pfam" id="PF05930">
    <property type="entry name" value="Phage_AlpA"/>
    <property type="match status" value="1"/>
</dbReference>
<dbReference type="Proteomes" id="UP001234916">
    <property type="component" value="Chromosome"/>
</dbReference>
<reference evidence="1" key="1">
    <citation type="journal article" date="2023" name="Nat. Microbiol.">
        <title>Enrichment and characterization of a nitric oxide-reducing microbial community in a continuous bioreactor.</title>
        <authorList>
            <person name="Garrido-Amador P."/>
            <person name="Stortenbeker N."/>
            <person name="Wessels H.J.C.T."/>
            <person name="Speth D.R."/>
            <person name="Garcia-Heredia I."/>
            <person name="Kartal B."/>
        </authorList>
    </citation>
    <scope>NUCLEOTIDE SEQUENCE</scope>
    <source>
        <strain evidence="1">MAG1</strain>
    </source>
</reference>
<dbReference type="EMBL" id="CP107246">
    <property type="protein sequence ID" value="WIM06848.1"/>
    <property type="molecule type" value="Genomic_DNA"/>
</dbReference>
<dbReference type="PANTHER" id="PTHR36154">
    <property type="entry name" value="DNA-BINDING TRANSCRIPTIONAL ACTIVATOR ALPA"/>
    <property type="match status" value="1"/>
</dbReference>
<organism evidence="1">
    <name type="scientific">Candidatus Nitricoxidivorans perseverans</name>
    <dbReference type="NCBI Taxonomy" id="2975601"/>
    <lineage>
        <taxon>Bacteria</taxon>
        <taxon>Pseudomonadati</taxon>
        <taxon>Pseudomonadota</taxon>
        <taxon>Betaproteobacteria</taxon>
        <taxon>Nitrosomonadales</taxon>
        <taxon>Sterolibacteriaceae</taxon>
        <taxon>Candidatus Nitricoxidivorans</taxon>
    </lineage>
</organism>
<dbReference type="Gene3D" id="1.10.238.160">
    <property type="match status" value="1"/>
</dbReference>
<proteinExistence type="predicted"/>
<dbReference type="InterPro" id="IPR052931">
    <property type="entry name" value="Prophage_regulatory_activator"/>
</dbReference>
<name>A0AA49FNQ9_9PROT</name>
<dbReference type="InterPro" id="IPR010260">
    <property type="entry name" value="AlpA"/>
</dbReference>
<dbReference type="KEGG" id="npv:OHM77_06165"/>